<feature type="region of interest" description="Disordered" evidence="1">
    <location>
        <begin position="18"/>
        <end position="49"/>
    </location>
</feature>
<evidence type="ECO:0000313" key="2">
    <source>
        <dbReference type="EMBL" id="KAF2727074.1"/>
    </source>
</evidence>
<keyword evidence="3" id="KW-1185">Reference proteome</keyword>
<feature type="compositionally biased region" description="Polar residues" evidence="1">
    <location>
        <begin position="18"/>
        <end position="30"/>
    </location>
</feature>
<feature type="compositionally biased region" description="Polar residues" evidence="1">
    <location>
        <begin position="39"/>
        <end position="49"/>
    </location>
</feature>
<proteinExistence type="predicted"/>
<sequence>MKLQHELIRRISQSQREASFHSQHLASTPCTSPPGPKSSGLSTSQSPKQIDTTETWIGKLFGWIKSTSVAKVCTQMEQPVKLKWHSMYGEDSAGAFKSFVKVASITNPGAEKSSLTTNAGPVTRSRKRHYLVGLREDILAEARLASRQLLLTAGRDSILCDGQSEGITFNHSKYNGGSGGSTGLTNGAHLDSKEVPVLLHLHPKTGRRMKFAPPPETPPKPHATSKPISKPSPPRIPPESIDDHEFFLNIEGESIATIEIDQSKRTSSLDESLGHLVRPGLMGYGPLNPFNWVPKG</sequence>
<reference evidence="2" key="1">
    <citation type="journal article" date="2020" name="Stud. Mycol.">
        <title>101 Dothideomycetes genomes: a test case for predicting lifestyles and emergence of pathogens.</title>
        <authorList>
            <person name="Haridas S."/>
            <person name="Albert R."/>
            <person name="Binder M."/>
            <person name="Bloem J."/>
            <person name="Labutti K."/>
            <person name="Salamov A."/>
            <person name="Andreopoulos B."/>
            <person name="Baker S."/>
            <person name="Barry K."/>
            <person name="Bills G."/>
            <person name="Bluhm B."/>
            <person name="Cannon C."/>
            <person name="Castanera R."/>
            <person name="Culley D."/>
            <person name="Daum C."/>
            <person name="Ezra D."/>
            <person name="Gonzalez J."/>
            <person name="Henrissat B."/>
            <person name="Kuo A."/>
            <person name="Liang C."/>
            <person name="Lipzen A."/>
            <person name="Lutzoni F."/>
            <person name="Magnuson J."/>
            <person name="Mondo S."/>
            <person name="Nolan M."/>
            <person name="Ohm R."/>
            <person name="Pangilinan J."/>
            <person name="Park H.-J."/>
            <person name="Ramirez L."/>
            <person name="Alfaro M."/>
            <person name="Sun H."/>
            <person name="Tritt A."/>
            <person name="Yoshinaga Y."/>
            <person name="Zwiers L.-H."/>
            <person name="Turgeon B."/>
            <person name="Goodwin S."/>
            <person name="Spatafora J."/>
            <person name="Crous P."/>
            <person name="Grigoriev I."/>
        </authorList>
    </citation>
    <scope>NUCLEOTIDE SEQUENCE</scope>
    <source>
        <strain evidence="2">CBS 125425</strain>
    </source>
</reference>
<feature type="region of interest" description="Disordered" evidence="1">
    <location>
        <begin position="206"/>
        <end position="241"/>
    </location>
</feature>
<accession>A0A9P4QII1</accession>
<evidence type="ECO:0000313" key="3">
    <source>
        <dbReference type="Proteomes" id="UP000799444"/>
    </source>
</evidence>
<dbReference type="EMBL" id="ML996357">
    <property type="protein sequence ID" value="KAF2727074.1"/>
    <property type="molecule type" value="Genomic_DNA"/>
</dbReference>
<gene>
    <name evidence="2" type="ORF">EJ04DRAFT_570693</name>
</gene>
<name>A0A9P4QII1_9PLEO</name>
<dbReference type="Proteomes" id="UP000799444">
    <property type="component" value="Unassembled WGS sequence"/>
</dbReference>
<feature type="compositionally biased region" description="Pro residues" evidence="1">
    <location>
        <begin position="212"/>
        <end position="221"/>
    </location>
</feature>
<protein>
    <submittedName>
        <fullName evidence="2">Uncharacterized protein</fullName>
    </submittedName>
</protein>
<comment type="caution">
    <text evidence="2">The sequence shown here is derived from an EMBL/GenBank/DDBJ whole genome shotgun (WGS) entry which is preliminary data.</text>
</comment>
<organism evidence="2 3">
    <name type="scientific">Polyplosphaeria fusca</name>
    <dbReference type="NCBI Taxonomy" id="682080"/>
    <lineage>
        <taxon>Eukaryota</taxon>
        <taxon>Fungi</taxon>
        <taxon>Dikarya</taxon>
        <taxon>Ascomycota</taxon>
        <taxon>Pezizomycotina</taxon>
        <taxon>Dothideomycetes</taxon>
        <taxon>Pleosporomycetidae</taxon>
        <taxon>Pleosporales</taxon>
        <taxon>Tetraplosphaeriaceae</taxon>
        <taxon>Polyplosphaeria</taxon>
    </lineage>
</organism>
<dbReference type="AlphaFoldDB" id="A0A9P4QII1"/>
<evidence type="ECO:0000256" key="1">
    <source>
        <dbReference type="SAM" id="MobiDB-lite"/>
    </source>
</evidence>